<keyword evidence="3" id="KW-1185">Reference proteome</keyword>
<accession>A0AAV6GNS3</accession>
<feature type="compositionally biased region" description="Pro residues" evidence="1">
    <location>
        <begin position="169"/>
        <end position="194"/>
    </location>
</feature>
<dbReference type="PANTHER" id="PTHR28489:SF3">
    <property type="entry name" value="PROTEIN RD3-LIKE"/>
    <property type="match status" value="1"/>
</dbReference>
<sequence length="274" mass="30763">MEAHQCRGHQPSRSSSSPMHLFGWMRWPRLDAERASGSHSNSVAATTATGCLPNGVLLRELLWHLEQRECLLREEAWHLFLSRRGAQGCRRPPPAPAHALPRPLMPSAERRQLERLCARVPPSHTAAVLSRFREVLATNEFLPWELVCVFKQVLRDFLVREEEGALRGLPPPRTRSRPPPPVLTPTSPARPVPTPSAHSTDYRLSGCPPRDTSSPLPPATDSVDGHRREEIPTISSYVDRHLSAVCPYAVHRDWSLPYCYSVPYDCPEAYGTTL</sequence>
<name>A0AAV6GNS3_9TELE</name>
<dbReference type="InterPro" id="IPR028092">
    <property type="entry name" value="RD3"/>
</dbReference>
<gene>
    <name evidence="2" type="ORF">AALO_G00109470</name>
</gene>
<feature type="region of interest" description="Disordered" evidence="1">
    <location>
        <begin position="167"/>
        <end position="227"/>
    </location>
</feature>
<dbReference type="Pfam" id="PF14473">
    <property type="entry name" value="RD3"/>
    <property type="match status" value="1"/>
</dbReference>
<evidence type="ECO:0000256" key="1">
    <source>
        <dbReference type="SAM" id="MobiDB-lite"/>
    </source>
</evidence>
<evidence type="ECO:0008006" key="4">
    <source>
        <dbReference type="Google" id="ProtNLM"/>
    </source>
</evidence>
<comment type="caution">
    <text evidence="2">The sequence shown here is derived from an EMBL/GenBank/DDBJ whole genome shotgun (WGS) entry which is preliminary data.</text>
</comment>
<protein>
    <recommendedName>
        <fullName evidence="4">Protein RD3-like</fullName>
    </recommendedName>
</protein>
<proteinExistence type="predicted"/>
<reference evidence="2" key="1">
    <citation type="submission" date="2020-10" db="EMBL/GenBank/DDBJ databases">
        <title>Chromosome-scale genome assembly of the Allis shad, Alosa alosa.</title>
        <authorList>
            <person name="Margot Z."/>
            <person name="Christophe K."/>
            <person name="Cabau C."/>
            <person name="Louis A."/>
            <person name="Berthelot C."/>
            <person name="Parey E."/>
            <person name="Roest Crollius H."/>
            <person name="Montfort J."/>
            <person name="Robinson-Rechavi M."/>
            <person name="Bucao C."/>
            <person name="Bouchez O."/>
            <person name="Gislard M."/>
            <person name="Lluch J."/>
            <person name="Milhes M."/>
            <person name="Lampietro C."/>
            <person name="Lopez Roques C."/>
            <person name="Donnadieu C."/>
            <person name="Braasch I."/>
            <person name="Desvignes T."/>
            <person name="Postlethwait J."/>
            <person name="Bobe J."/>
            <person name="Guiguen Y."/>
        </authorList>
    </citation>
    <scope>NUCLEOTIDE SEQUENCE</scope>
    <source>
        <strain evidence="2">M-15738</strain>
        <tissue evidence="2">Blood</tissue>
    </source>
</reference>
<dbReference type="Proteomes" id="UP000823561">
    <property type="component" value="Chromosome 8"/>
</dbReference>
<dbReference type="EMBL" id="JADWDJ010000008">
    <property type="protein sequence ID" value="KAG5276763.1"/>
    <property type="molecule type" value="Genomic_DNA"/>
</dbReference>
<dbReference type="PANTHER" id="PTHR28489">
    <property type="entry name" value="RENTINAL DEGENERATION 3-LIKE"/>
    <property type="match status" value="1"/>
</dbReference>
<evidence type="ECO:0000313" key="2">
    <source>
        <dbReference type="EMBL" id="KAG5276763.1"/>
    </source>
</evidence>
<organism evidence="2 3">
    <name type="scientific">Alosa alosa</name>
    <name type="common">allis shad</name>
    <dbReference type="NCBI Taxonomy" id="278164"/>
    <lineage>
        <taxon>Eukaryota</taxon>
        <taxon>Metazoa</taxon>
        <taxon>Chordata</taxon>
        <taxon>Craniata</taxon>
        <taxon>Vertebrata</taxon>
        <taxon>Euteleostomi</taxon>
        <taxon>Actinopterygii</taxon>
        <taxon>Neopterygii</taxon>
        <taxon>Teleostei</taxon>
        <taxon>Clupei</taxon>
        <taxon>Clupeiformes</taxon>
        <taxon>Clupeoidei</taxon>
        <taxon>Clupeidae</taxon>
        <taxon>Alosa</taxon>
    </lineage>
</organism>
<dbReference type="AlphaFoldDB" id="A0AAV6GNS3"/>
<evidence type="ECO:0000313" key="3">
    <source>
        <dbReference type="Proteomes" id="UP000823561"/>
    </source>
</evidence>